<dbReference type="AlphaFoldDB" id="A0AAJ0GRZ8"/>
<feature type="compositionally biased region" description="Low complexity" evidence="4">
    <location>
        <begin position="124"/>
        <end position="134"/>
    </location>
</feature>
<feature type="region of interest" description="Disordered" evidence="4">
    <location>
        <begin position="423"/>
        <end position="463"/>
    </location>
</feature>
<proteinExistence type="predicted"/>
<organism evidence="6 7">
    <name type="scientific">Chaetomium strumarium</name>
    <dbReference type="NCBI Taxonomy" id="1170767"/>
    <lineage>
        <taxon>Eukaryota</taxon>
        <taxon>Fungi</taxon>
        <taxon>Dikarya</taxon>
        <taxon>Ascomycota</taxon>
        <taxon>Pezizomycotina</taxon>
        <taxon>Sordariomycetes</taxon>
        <taxon>Sordariomycetidae</taxon>
        <taxon>Sordariales</taxon>
        <taxon>Chaetomiaceae</taxon>
        <taxon>Chaetomium</taxon>
    </lineage>
</organism>
<feature type="region of interest" description="Disordered" evidence="4">
    <location>
        <begin position="109"/>
        <end position="155"/>
    </location>
</feature>
<feature type="compositionally biased region" description="Basic and acidic residues" evidence="4">
    <location>
        <begin position="137"/>
        <end position="155"/>
    </location>
</feature>
<feature type="region of interest" description="Disordered" evidence="4">
    <location>
        <begin position="475"/>
        <end position="511"/>
    </location>
</feature>
<keyword evidence="2" id="KW-0963">Cytoplasm</keyword>
<feature type="compositionally biased region" description="Polar residues" evidence="4">
    <location>
        <begin position="257"/>
        <end position="273"/>
    </location>
</feature>
<keyword evidence="3" id="KW-0175">Coiled coil</keyword>
<dbReference type="InterPro" id="IPR012943">
    <property type="entry name" value="Cnn_1N"/>
</dbReference>
<accession>A0AAJ0GRZ8</accession>
<feature type="region of interest" description="Disordered" evidence="4">
    <location>
        <begin position="65"/>
        <end position="95"/>
    </location>
</feature>
<dbReference type="RefSeq" id="XP_062720635.1">
    <property type="nucleotide sequence ID" value="XM_062863226.1"/>
</dbReference>
<comment type="subcellular location">
    <subcellularLocation>
        <location evidence="1">Cytoplasm</location>
    </subcellularLocation>
</comment>
<comment type="caution">
    <text evidence="6">The sequence shown here is derived from an EMBL/GenBank/DDBJ whole genome shotgun (WGS) entry which is preliminary data.</text>
</comment>
<dbReference type="GeneID" id="87882055"/>
<evidence type="ECO:0000256" key="1">
    <source>
        <dbReference type="ARBA" id="ARBA00004496"/>
    </source>
</evidence>
<dbReference type="GO" id="GO:0005737">
    <property type="term" value="C:cytoplasm"/>
    <property type="evidence" value="ECO:0007669"/>
    <property type="project" value="UniProtKB-SubCell"/>
</dbReference>
<dbReference type="EMBL" id="JAUDZG010000005">
    <property type="protein sequence ID" value="KAK3304855.1"/>
    <property type="molecule type" value="Genomic_DNA"/>
</dbReference>
<reference evidence="6" key="1">
    <citation type="journal article" date="2023" name="Mol. Phylogenet. Evol.">
        <title>Genome-scale phylogeny and comparative genomics of the fungal order Sordariales.</title>
        <authorList>
            <person name="Hensen N."/>
            <person name="Bonometti L."/>
            <person name="Westerberg I."/>
            <person name="Brannstrom I.O."/>
            <person name="Guillou S."/>
            <person name="Cros-Aarteil S."/>
            <person name="Calhoun S."/>
            <person name="Haridas S."/>
            <person name="Kuo A."/>
            <person name="Mondo S."/>
            <person name="Pangilinan J."/>
            <person name="Riley R."/>
            <person name="LaButti K."/>
            <person name="Andreopoulos B."/>
            <person name="Lipzen A."/>
            <person name="Chen C."/>
            <person name="Yan M."/>
            <person name="Daum C."/>
            <person name="Ng V."/>
            <person name="Clum A."/>
            <person name="Steindorff A."/>
            <person name="Ohm R.A."/>
            <person name="Martin F."/>
            <person name="Silar P."/>
            <person name="Natvig D.O."/>
            <person name="Lalanne C."/>
            <person name="Gautier V."/>
            <person name="Ament-Velasquez S.L."/>
            <person name="Kruys A."/>
            <person name="Hutchinson M.I."/>
            <person name="Powell A.J."/>
            <person name="Barry K."/>
            <person name="Miller A.N."/>
            <person name="Grigoriev I.V."/>
            <person name="Debuchy R."/>
            <person name="Gladieux P."/>
            <person name="Hiltunen Thoren M."/>
            <person name="Johannesson H."/>
        </authorList>
    </citation>
    <scope>NUCLEOTIDE SEQUENCE</scope>
    <source>
        <strain evidence="6">CBS 333.67</strain>
    </source>
</reference>
<dbReference type="Proteomes" id="UP001273166">
    <property type="component" value="Unassembled WGS sequence"/>
</dbReference>
<sequence>MMEASVDPRQFLRALWLPRQFQLFPTTSANHCSGCLQLPGFPLRLQRTGVPLLFLRDKMDGYGAYGPSSRTSSALARTHRAQQAERAGSPSYPLSPLLQERLERLRRAENDRASAQSSTEMLAPSTSSRSPSSTDNQRPRSSGESEPVKPKKGLGAKEMEQTLSTLHKQNFDLKLELYHRRERQAALEGRVERLEREAKERAQLNDALMKELEKRDKAVEDAIGMILALEKRVEQLLLERKMVRQVEADGAVFPRIDSSSVTPAPNRTPTSGTVPFGDVKTPTRMPSFVSERSEKFENLKSAYLGAGDSVLSLPRMLGDTPDTVRMDPRLASPALSDLSESSFCSVYGRGKPVGLSSPPPSSPCPCDGSSRNPVLSPESPTRIGTATPSQHRPPSSRAASGQFHNIGDVLDTAASPPQQMEKLGFVPASPENSLRPVSGQRDKERPLSACPATSQGQPKTKTEKREALERVLTHGHFSSPHTLPPTPDTFSSTTPPHIDTPSKQESPDNKPLCLLHETAPSRTESYGRLTMAAADEAPCRWHRRDRNSRGRLMGPRLHLRMMGTIAAVVVQDAGTTFARARLPQA</sequence>
<evidence type="ECO:0000256" key="2">
    <source>
        <dbReference type="ARBA" id="ARBA00022490"/>
    </source>
</evidence>
<feature type="coiled-coil region" evidence="3">
    <location>
        <begin position="184"/>
        <end position="239"/>
    </location>
</feature>
<protein>
    <recommendedName>
        <fullName evidence="5">Centrosomin N-terminal motif 1 domain-containing protein</fullName>
    </recommendedName>
</protein>
<dbReference type="GO" id="GO:0005815">
    <property type="term" value="C:microtubule organizing center"/>
    <property type="evidence" value="ECO:0007669"/>
    <property type="project" value="InterPro"/>
</dbReference>
<name>A0AAJ0GRZ8_9PEZI</name>
<evidence type="ECO:0000259" key="5">
    <source>
        <dbReference type="Pfam" id="PF07989"/>
    </source>
</evidence>
<evidence type="ECO:0000313" key="6">
    <source>
        <dbReference type="EMBL" id="KAK3304855.1"/>
    </source>
</evidence>
<evidence type="ECO:0000313" key="7">
    <source>
        <dbReference type="Proteomes" id="UP001273166"/>
    </source>
</evidence>
<evidence type="ECO:0000256" key="3">
    <source>
        <dbReference type="SAM" id="Coils"/>
    </source>
</evidence>
<gene>
    <name evidence="6" type="ORF">B0T15DRAFT_254464</name>
</gene>
<feature type="domain" description="Centrosomin N-terminal motif 1" evidence="5">
    <location>
        <begin position="157"/>
        <end position="222"/>
    </location>
</feature>
<evidence type="ECO:0000256" key="4">
    <source>
        <dbReference type="SAM" id="MobiDB-lite"/>
    </source>
</evidence>
<reference evidence="6" key="2">
    <citation type="submission" date="2023-06" db="EMBL/GenBank/DDBJ databases">
        <authorList>
            <consortium name="Lawrence Berkeley National Laboratory"/>
            <person name="Mondo S.J."/>
            <person name="Hensen N."/>
            <person name="Bonometti L."/>
            <person name="Westerberg I."/>
            <person name="Brannstrom I.O."/>
            <person name="Guillou S."/>
            <person name="Cros-Aarteil S."/>
            <person name="Calhoun S."/>
            <person name="Haridas S."/>
            <person name="Kuo A."/>
            <person name="Pangilinan J."/>
            <person name="Riley R."/>
            <person name="Labutti K."/>
            <person name="Andreopoulos B."/>
            <person name="Lipzen A."/>
            <person name="Chen C."/>
            <person name="Yanf M."/>
            <person name="Daum C."/>
            <person name="Ng V."/>
            <person name="Clum A."/>
            <person name="Steindorff A."/>
            <person name="Ohm R."/>
            <person name="Martin F."/>
            <person name="Silar P."/>
            <person name="Natvig D."/>
            <person name="Lalanne C."/>
            <person name="Gautier V."/>
            <person name="Ament-Velasquez S.L."/>
            <person name="Kruys A."/>
            <person name="Hutchinson M.I."/>
            <person name="Powell A.J."/>
            <person name="Barry K."/>
            <person name="Miller A.N."/>
            <person name="Grigoriev I.V."/>
            <person name="Debuchy R."/>
            <person name="Gladieux P."/>
            <person name="Thoren M.H."/>
            <person name="Johannesson H."/>
        </authorList>
    </citation>
    <scope>NUCLEOTIDE SEQUENCE</scope>
    <source>
        <strain evidence="6">CBS 333.67</strain>
    </source>
</reference>
<keyword evidence="7" id="KW-1185">Reference proteome</keyword>
<feature type="region of interest" description="Disordered" evidence="4">
    <location>
        <begin position="257"/>
        <end position="283"/>
    </location>
</feature>
<feature type="region of interest" description="Disordered" evidence="4">
    <location>
        <begin position="352"/>
        <end position="402"/>
    </location>
</feature>
<feature type="compositionally biased region" description="Polar residues" evidence="4">
    <location>
        <begin position="378"/>
        <end position="402"/>
    </location>
</feature>
<dbReference type="Pfam" id="PF07989">
    <property type="entry name" value="Cnn_1N"/>
    <property type="match status" value="1"/>
</dbReference>